<sequence>MRPNGSSLCVPNGHMSPCELASPSFSAYSGIAFIHLQTPLPSLPSKTTKHANIQPPPARFSGVSPCIADGRLSVCGSSIRINPSPCIAAMGCCGNKAKVQEPSKDSKVETPAEADTNPSGGAEPTDDPSAKAGGEEWVEEMVGIDKEATIQMLVCIDWMETSGRTPEPLPSLSDTALRNAKAVRIPEHVVTLGSWAFDRCLRMILVEIPNSVTSIQNEAFSNCKSLAKVVIPDSVAYLGSGAFRHCHSLASVILSKSLTGIERNTFEGCESLVELAIPGSVTKIMQDAFANCSSLESITIPELVVKIGVGCFRRCRSLSSLAVPKLVTQIERHVFAECSSLISIVLPDSVSNIGHNAFGSCSSLACLTIPESVTRIEEDAFANCGSLAKVVIPDSVAYIGRGAFCHCCSLASVILSESLTGIERNTFEGCESLVELAIPSSVMQIHPEAFTGCRSLADMPSIQPASEMPGGYRRSEKSEENRFAWIGSHVLGLDLLALRRSGSLSDPTRERMERCCVAMGAIDQNQSTNQSARVFV</sequence>
<dbReference type="PANTHER" id="PTHR45661:SF3">
    <property type="entry name" value="IG-LIKE DOMAIN-CONTAINING PROTEIN"/>
    <property type="match status" value="1"/>
</dbReference>
<evidence type="ECO:0000313" key="3">
    <source>
        <dbReference type="Proteomes" id="UP001642484"/>
    </source>
</evidence>
<evidence type="ECO:0000313" key="2">
    <source>
        <dbReference type="EMBL" id="CAK9077533.1"/>
    </source>
</evidence>
<organism evidence="2 3">
    <name type="scientific">Durusdinium trenchii</name>
    <dbReference type="NCBI Taxonomy" id="1381693"/>
    <lineage>
        <taxon>Eukaryota</taxon>
        <taxon>Sar</taxon>
        <taxon>Alveolata</taxon>
        <taxon>Dinophyceae</taxon>
        <taxon>Suessiales</taxon>
        <taxon>Symbiodiniaceae</taxon>
        <taxon>Durusdinium</taxon>
    </lineage>
</organism>
<dbReference type="InterPro" id="IPR032675">
    <property type="entry name" value="LRR_dom_sf"/>
</dbReference>
<evidence type="ECO:0000256" key="1">
    <source>
        <dbReference type="SAM" id="MobiDB-lite"/>
    </source>
</evidence>
<feature type="region of interest" description="Disordered" evidence="1">
    <location>
        <begin position="101"/>
        <end position="134"/>
    </location>
</feature>
<dbReference type="Gene3D" id="3.40.50.12480">
    <property type="match status" value="1"/>
</dbReference>
<proteinExistence type="predicted"/>
<reference evidence="2 3" key="1">
    <citation type="submission" date="2024-02" db="EMBL/GenBank/DDBJ databases">
        <authorList>
            <person name="Chen Y."/>
            <person name="Shah S."/>
            <person name="Dougan E. K."/>
            <person name="Thang M."/>
            <person name="Chan C."/>
        </authorList>
    </citation>
    <scope>NUCLEOTIDE SEQUENCE [LARGE SCALE GENOMIC DNA]</scope>
</reference>
<dbReference type="InterPro" id="IPR053139">
    <property type="entry name" value="Surface_bspA-like"/>
</dbReference>
<dbReference type="Proteomes" id="UP001642484">
    <property type="component" value="Unassembled WGS sequence"/>
</dbReference>
<dbReference type="Pfam" id="PF13306">
    <property type="entry name" value="LRR_5"/>
    <property type="match status" value="1"/>
</dbReference>
<name>A0ABP0PNE4_9DINO</name>
<dbReference type="EMBL" id="CAXAMN010023428">
    <property type="protein sequence ID" value="CAK9077533.1"/>
    <property type="molecule type" value="Genomic_DNA"/>
</dbReference>
<dbReference type="Gene3D" id="3.80.10.10">
    <property type="entry name" value="Ribonuclease Inhibitor"/>
    <property type="match status" value="2"/>
</dbReference>
<dbReference type="PANTHER" id="PTHR45661">
    <property type="entry name" value="SURFACE ANTIGEN"/>
    <property type="match status" value="1"/>
</dbReference>
<dbReference type="SUPFAM" id="SSF52058">
    <property type="entry name" value="L domain-like"/>
    <property type="match status" value="1"/>
</dbReference>
<comment type="caution">
    <text evidence="2">The sequence shown here is derived from an EMBL/GenBank/DDBJ whole genome shotgun (WGS) entry which is preliminary data.</text>
</comment>
<gene>
    <name evidence="2" type="ORF">CCMP2556_LOCUS38230</name>
</gene>
<protein>
    <submittedName>
        <fullName evidence="2">Uncharacterized protein</fullName>
    </submittedName>
</protein>
<accession>A0ABP0PNE4</accession>
<feature type="compositionally biased region" description="Basic and acidic residues" evidence="1">
    <location>
        <begin position="101"/>
        <end position="110"/>
    </location>
</feature>
<keyword evidence="3" id="KW-1185">Reference proteome</keyword>
<dbReference type="InterPro" id="IPR026906">
    <property type="entry name" value="LRR_5"/>
</dbReference>